<dbReference type="PANTHER" id="PTHR47175:SF2">
    <property type="entry name" value="LIPASE ATG15-RELATED"/>
    <property type="match status" value="1"/>
</dbReference>
<dbReference type="Proteomes" id="UP000799770">
    <property type="component" value="Unassembled WGS sequence"/>
</dbReference>
<evidence type="ECO:0000256" key="4">
    <source>
        <dbReference type="ARBA" id="ARBA00010701"/>
    </source>
</evidence>
<dbReference type="OrthoDB" id="58570at2759"/>
<keyword evidence="16" id="KW-0325">Glycoprotein</keyword>
<reference evidence="18" key="1">
    <citation type="journal article" date="2020" name="Stud. Mycol.">
        <title>101 Dothideomycetes genomes: a test case for predicting lifestyles and emergence of pathogens.</title>
        <authorList>
            <person name="Haridas S."/>
            <person name="Albert R."/>
            <person name="Binder M."/>
            <person name="Bloem J."/>
            <person name="Labutti K."/>
            <person name="Salamov A."/>
            <person name="Andreopoulos B."/>
            <person name="Baker S."/>
            <person name="Barry K."/>
            <person name="Bills G."/>
            <person name="Bluhm B."/>
            <person name="Cannon C."/>
            <person name="Castanera R."/>
            <person name="Culley D."/>
            <person name="Daum C."/>
            <person name="Ezra D."/>
            <person name="Gonzalez J."/>
            <person name="Henrissat B."/>
            <person name="Kuo A."/>
            <person name="Liang C."/>
            <person name="Lipzen A."/>
            <person name="Lutzoni F."/>
            <person name="Magnuson J."/>
            <person name="Mondo S."/>
            <person name="Nolan M."/>
            <person name="Ohm R."/>
            <person name="Pangilinan J."/>
            <person name="Park H.-J."/>
            <person name="Ramirez L."/>
            <person name="Alfaro M."/>
            <person name="Sun H."/>
            <person name="Tritt A."/>
            <person name="Yoshinaga Y."/>
            <person name="Zwiers L.-H."/>
            <person name="Turgeon B."/>
            <person name="Goodwin S."/>
            <person name="Spatafora J."/>
            <person name="Crous P."/>
            <person name="Grigoriev I."/>
        </authorList>
    </citation>
    <scope>NUCLEOTIDE SEQUENCE</scope>
    <source>
        <strain evidence="18">CBS 627.86</strain>
    </source>
</reference>
<dbReference type="GO" id="GO:0034496">
    <property type="term" value="P:multivesicular body membrane disassembly"/>
    <property type="evidence" value="ECO:0007669"/>
    <property type="project" value="TreeGrafter"/>
</dbReference>
<dbReference type="EMBL" id="ML977362">
    <property type="protein sequence ID" value="KAF2106492.1"/>
    <property type="molecule type" value="Genomic_DNA"/>
</dbReference>
<dbReference type="GO" id="GO:0005775">
    <property type="term" value="C:vacuolar lumen"/>
    <property type="evidence" value="ECO:0007669"/>
    <property type="project" value="TreeGrafter"/>
</dbReference>
<dbReference type="GO" id="GO:0004620">
    <property type="term" value="F:phospholipase activity"/>
    <property type="evidence" value="ECO:0007669"/>
    <property type="project" value="TreeGrafter"/>
</dbReference>
<evidence type="ECO:0000256" key="3">
    <source>
        <dbReference type="ARBA" id="ARBA00004343"/>
    </source>
</evidence>
<dbReference type="SUPFAM" id="SSF53474">
    <property type="entry name" value="alpha/beta-Hydrolases"/>
    <property type="match status" value="1"/>
</dbReference>
<dbReference type="GO" id="GO:0034727">
    <property type="term" value="P:piecemeal microautophagy of the nucleus"/>
    <property type="evidence" value="ECO:0007669"/>
    <property type="project" value="TreeGrafter"/>
</dbReference>
<evidence type="ECO:0000256" key="12">
    <source>
        <dbReference type="ARBA" id="ARBA00022989"/>
    </source>
</evidence>
<evidence type="ECO:0000256" key="7">
    <source>
        <dbReference type="ARBA" id="ARBA00022692"/>
    </source>
</evidence>
<dbReference type="GO" id="GO:0006660">
    <property type="term" value="P:phosphatidylserine catabolic process"/>
    <property type="evidence" value="ECO:0007669"/>
    <property type="project" value="TreeGrafter"/>
</dbReference>
<evidence type="ECO:0000256" key="14">
    <source>
        <dbReference type="ARBA" id="ARBA00023098"/>
    </source>
</evidence>
<evidence type="ECO:0000256" key="10">
    <source>
        <dbReference type="ARBA" id="ARBA00022963"/>
    </source>
</evidence>
<name>A0A6A5YGW2_9PLEO</name>
<keyword evidence="9 18" id="KW-0378">Hydrolase</keyword>
<comment type="subcellular location">
    <subcellularLocation>
        <location evidence="3">Endosome</location>
        <location evidence="3">Multivesicular body membrane</location>
        <topology evidence="3">Single-pass type II membrane protein</topology>
    </subcellularLocation>
    <subcellularLocation>
        <location evidence="2">Prevacuolar compartment membrane</location>
        <topology evidence="2">Single-pass type II membrane protein</topology>
    </subcellularLocation>
</comment>
<evidence type="ECO:0000256" key="9">
    <source>
        <dbReference type="ARBA" id="ARBA00022801"/>
    </source>
</evidence>
<keyword evidence="19" id="KW-1185">Reference proteome</keyword>
<keyword evidence="15" id="KW-0472">Membrane</keyword>
<evidence type="ECO:0000256" key="6">
    <source>
        <dbReference type="ARBA" id="ARBA00013279"/>
    </source>
</evidence>
<evidence type="ECO:0000256" key="17">
    <source>
        <dbReference type="ARBA" id="ARBA00029828"/>
    </source>
</evidence>
<dbReference type="InterPro" id="IPR050805">
    <property type="entry name" value="ATG15_Lipase"/>
</dbReference>
<dbReference type="InterPro" id="IPR029058">
    <property type="entry name" value="AB_hydrolase_fold"/>
</dbReference>
<dbReference type="GO" id="GO:0004806">
    <property type="term" value="F:triacylglycerol lipase activity"/>
    <property type="evidence" value="ECO:0007669"/>
    <property type="project" value="UniProtKB-EC"/>
</dbReference>
<comment type="catalytic activity">
    <reaction evidence="1">
        <text>a triacylglycerol + H2O = a diacylglycerol + a fatty acid + H(+)</text>
        <dbReference type="Rhea" id="RHEA:12044"/>
        <dbReference type="ChEBI" id="CHEBI:15377"/>
        <dbReference type="ChEBI" id="CHEBI:15378"/>
        <dbReference type="ChEBI" id="CHEBI:17855"/>
        <dbReference type="ChEBI" id="CHEBI:18035"/>
        <dbReference type="ChEBI" id="CHEBI:28868"/>
        <dbReference type="EC" id="3.1.1.3"/>
    </reaction>
</comment>
<evidence type="ECO:0000256" key="5">
    <source>
        <dbReference type="ARBA" id="ARBA00011137"/>
    </source>
</evidence>
<keyword evidence="13" id="KW-0072">Autophagy</keyword>
<keyword evidence="7" id="KW-0812">Transmembrane</keyword>
<proteinExistence type="inferred from homology"/>
<evidence type="ECO:0000313" key="19">
    <source>
        <dbReference type="Proteomes" id="UP000799770"/>
    </source>
</evidence>
<evidence type="ECO:0000313" key="18">
    <source>
        <dbReference type="EMBL" id="KAF2106492.1"/>
    </source>
</evidence>
<evidence type="ECO:0000256" key="15">
    <source>
        <dbReference type="ARBA" id="ARBA00023136"/>
    </source>
</evidence>
<evidence type="ECO:0000256" key="16">
    <source>
        <dbReference type="ARBA" id="ARBA00023180"/>
    </source>
</evidence>
<dbReference type="GO" id="GO:0032585">
    <property type="term" value="C:multivesicular body membrane"/>
    <property type="evidence" value="ECO:0007669"/>
    <property type="project" value="UniProtKB-SubCell"/>
</dbReference>
<sequence length="596" mass="64959">MPVNGLWNFFTRLLFFFVLLIPAALVVLRLSASAGSYDAAAYLPLQASAASHQRPCLNAQSASQHEGLVLRHVFQHGAGQPGPRARRLDISVERVAQAGAGSHLGPFPIKTTAVRIDKPALKDYGSQMPMSSYWITNEIPGPNITDKNTTINLAWMSEDAYKPDRWDPEWVDIGDTYNQSIPFGWDDNGIRGHVFLDDTNSTIILSIKGTSVTVFEGNGTSTRDKENDNLFGSCCCGQGGSYLWRTVCDCQTGTFTCDEKCVKKELQEKNKYYAATLELYDEVVQMYPRASIMTVGHSLGGVLASLIGLRHGIPSVTFEAYPQALAAARLGLPIAGDLSPLRRNTGGFHFGHTADPVYMGTCNSASSFCSIAGFAFETLCHTGKRCAYDVVKDWGWRQSTNTHRLRYAIENVYEKYNESATCEDEAVDCVDCYLWKFENGTKSTTTTTTTSTATTRTRTETCKTPGWWGCLDETTTTAESTSTSTTTATTSTSTCRTPGWFGCKDKTTTTTTTTPSSSTSETTTTCTSKGWFGRCLDETGTTTTTSADSSPTPPAPTTCSSKGWFGRCLDKPTVVASRTAEAAYWRTVPTATQTPY</sequence>
<keyword evidence="10" id="KW-0442">Lipid degradation</keyword>
<evidence type="ECO:0000256" key="1">
    <source>
        <dbReference type="ARBA" id="ARBA00001024"/>
    </source>
</evidence>
<keyword evidence="14" id="KW-0443">Lipid metabolism</keyword>
<comment type="similarity">
    <text evidence="4">Belongs to the AB hydrolase superfamily. Lipase family.</text>
</comment>
<evidence type="ECO:0000256" key="2">
    <source>
        <dbReference type="ARBA" id="ARBA00004270"/>
    </source>
</evidence>
<dbReference type="GO" id="GO:0046461">
    <property type="term" value="P:neutral lipid catabolic process"/>
    <property type="evidence" value="ECO:0007669"/>
    <property type="project" value="TreeGrafter"/>
</dbReference>
<dbReference type="PANTHER" id="PTHR47175">
    <property type="entry name" value="LIPASE ATG15-RELATED"/>
    <property type="match status" value="1"/>
</dbReference>
<comment type="subunit">
    <text evidence="5">Binds to both phosphatidylinositol (PI) and phosphatidylinositol 3,5-bisphosphate (PIP2).</text>
</comment>
<dbReference type="Gene3D" id="3.40.50.1820">
    <property type="entry name" value="alpha/beta hydrolase"/>
    <property type="match status" value="1"/>
</dbReference>
<keyword evidence="12" id="KW-1133">Transmembrane helix</keyword>
<gene>
    <name evidence="18" type="ORF">BDV96DRAFT_591021</name>
</gene>
<dbReference type="EC" id="3.1.1.3" evidence="6"/>
<keyword evidence="8" id="KW-0967">Endosome</keyword>
<accession>A0A6A5YGW2</accession>
<protein>
    <recommendedName>
        <fullName evidence="6">triacylglycerol lipase</fullName>
        <ecNumber evidence="6">3.1.1.3</ecNumber>
    </recommendedName>
    <alternativeName>
        <fullName evidence="17">Autophagy-related protein 15</fullName>
    </alternativeName>
</protein>
<evidence type="ECO:0000256" key="11">
    <source>
        <dbReference type="ARBA" id="ARBA00022968"/>
    </source>
</evidence>
<evidence type="ECO:0000256" key="8">
    <source>
        <dbReference type="ARBA" id="ARBA00022753"/>
    </source>
</evidence>
<keyword evidence="11" id="KW-0735">Signal-anchor</keyword>
<evidence type="ECO:0000256" key="13">
    <source>
        <dbReference type="ARBA" id="ARBA00023006"/>
    </source>
</evidence>
<organism evidence="18 19">
    <name type="scientific">Lophiotrema nucula</name>
    <dbReference type="NCBI Taxonomy" id="690887"/>
    <lineage>
        <taxon>Eukaryota</taxon>
        <taxon>Fungi</taxon>
        <taxon>Dikarya</taxon>
        <taxon>Ascomycota</taxon>
        <taxon>Pezizomycotina</taxon>
        <taxon>Dothideomycetes</taxon>
        <taxon>Pleosporomycetidae</taxon>
        <taxon>Pleosporales</taxon>
        <taxon>Lophiotremataceae</taxon>
        <taxon>Lophiotrema</taxon>
    </lineage>
</organism>
<dbReference type="AlphaFoldDB" id="A0A6A5YGW2"/>